<dbReference type="Gene3D" id="3.20.20.140">
    <property type="entry name" value="Metal-dependent hydrolases"/>
    <property type="match status" value="1"/>
</dbReference>
<comment type="pathway">
    <text evidence="1 8">Amino-acid biosynthesis; L-histidine biosynthesis; L-histidine from 5-phospho-alpha-D-ribose 1-diphosphate: step 8/9.</text>
</comment>
<dbReference type="InterPro" id="IPR016195">
    <property type="entry name" value="Pol/histidinol_Pase-like"/>
</dbReference>
<evidence type="ECO:0000259" key="9">
    <source>
        <dbReference type="Pfam" id="PF02811"/>
    </source>
</evidence>
<dbReference type="Proteomes" id="UP000430222">
    <property type="component" value="Unassembled WGS sequence"/>
</dbReference>
<evidence type="ECO:0000256" key="3">
    <source>
        <dbReference type="ARBA" id="ARBA00013085"/>
    </source>
</evidence>
<feature type="domain" description="PHP" evidence="9">
    <location>
        <begin position="4"/>
        <end position="187"/>
    </location>
</feature>
<evidence type="ECO:0000256" key="6">
    <source>
        <dbReference type="ARBA" id="ARBA00023102"/>
    </source>
</evidence>
<dbReference type="PANTHER" id="PTHR21039">
    <property type="entry name" value="HISTIDINOL PHOSPHATASE-RELATED"/>
    <property type="match status" value="1"/>
</dbReference>
<evidence type="ECO:0000256" key="1">
    <source>
        <dbReference type="ARBA" id="ARBA00004970"/>
    </source>
</evidence>
<dbReference type="EMBL" id="VUNL01000016">
    <property type="protein sequence ID" value="MSV25789.1"/>
    <property type="molecule type" value="Genomic_DNA"/>
</dbReference>
<evidence type="ECO:0000256" key="4">
    <source>
        <dbReference type="ARBA" id="ARBA00022605"/>
    </source>
</evidence>
<gene>
    <name evidence="10" type="ORF">FYJ78_11580</name>
</gene>
<dbReference type="GO" id="GO:0000105">
    <property type="term" value="P:L-histidine biosynthetic process"/>
    <property type="evidence" value="ECO:0007669"/>
    <property type="project" value="UniProtKB-UniRule"/>
</dbReference>
<comment type="similarity">
    <text evidence="2 8">Belongs to the PHP hydrolase family. HisK subfamily.</text>
</comment>
<dbReference type="UniPathway" id="UPA00031">
    <property type="reaction ID" value="UER00013"/>
</dbReference>
<keyword evidence="11" id="KW-1185">Reference proteome</keyword>
<evidence type="ECO:0000313" key="10">
    <source>
        <dbReference type="EMBL" id="MSV25789.1"/>
    </source>
</evidence>
<dbReference type="GO" id="GO:0005737">
    <property type="term" value="C:cytoplasm"/>
    <property type="evidence" value="ECO:0007669"/>
    <property type="project" value="TreeGrafter"/>
</dbReference>
<name>A0A6I2UZD2_9FIRM</name>
<dbReference type="InterPro" id="IPR010140">
    <property type="entry name" value="Histidinol_P_phosphatase_HisJ"/>
</dbReference>
<dbReference type="EC" id="3.1.3.15" evidence="3 8"/>
<dbReference type="SUPFAM" id="SSF89550">
    <property type="entry name" value="PHP domain-like"/>
    <property type="match status" value="1"/>
</dbReference>
<dbReference type="InterPro" id="IPR004013">
    <property type="entry name" value="PHP_dom"/>
</dbReference>
<reference evidence="10 11" key="1">
    <citation type="submission" date="2019-08" db="EMBL/GenBank/DDBJ databases">
        <title>In-depth cultivation of the pig gut microbiome towards novel bacterial diversity and tailored functional studies.</title>
        <authorList>
            <person name="Wylensek D."/>
            <person name="Hitch T.C.A."/>
            <person name="Clavel T."/>
        </authorList>
    </citation>
    <scope>NUCLEOTIDE SEQUENCE [LARGE SCALE GENOMIC DNA]</scope>
    <source>
        <strain evidence="11">WCA-380-WT-3B3</strain>
    </source>
</reference>
<evidence type="ECO:0000256" key="8">
    <source>
        <dbReference type="RuleBase" id="RU366003"/>
    </source>
</evidence>
<keyword evidence="6 8" id="KW-0368">Histidine biosynthesis</keyword>
<evidence type="ECO:0000256" key="7">
    <source>
        <dbReference type="ARBA" id="ARBA00049158"/>
    </source>
</evidence>
<proteinExistence type="inferred from homology"/>
<dbReference type="Pfam" id="PF02811">
    <property type="entry name" value="PHP"/>
    <property type="match status" value="1"/>
</dbReference>
<evidence type="ECO:0000313" key="11">
    <source>
        <dbReference type="Proteomes" id="UP000430222"/>
    </source>
</evidence>
<comment type="caution">
    <text evidence="10">The sequence shown here is derived from an EMBL/GenBank/DDBJ whole genome shotgun (WGS) entry which is preliminary data.</text>
</comment>
<comment type="catalytic activity">
    <reaction evidence="7 8">
        <text>L-histidinol phosphate + H2O = L-histidinol + phosphate</text>
        <dbReference type="Rhea" id="RHEA:14465"/>
        <dbReference type="ChEBI" id="CHEBI:15377"/>
        <dbReference type="ChEBI" id="CHEBI:43474"/>
        <dbReference type="ChEBI" id="CHEBI:57699"/>
        <dbReference type="ChEBI" id="CHEBI:57980"/>
        <dbReference type="EC" id="3.1.3.15"/>
    </reaction>
</comment>
<accession>A0A6I2UZD2</accession>
<dbReference type="AlphaFoldDB" id="A0A6I2UZD2"/>
<evidence type="ECO:0000256" key="2">
    <source>
        <dbReference type="ARBA" id="ARBA00009152"/>
    </source>
</evidence>
<keyword evidence="5 8" id="KW-0378">Hydrolase</keyword>
<evidence type="ECO:0000256" key="5">
    <source>
        <dbReference type="ARBA" id="ARBA00022801"/>
    </source>
</evidence>
<dbReference type="NCBIfam" id="TIGR01856">
    <property type="entry name" value="hisJ_fam"/>
    <property type="match status" value="1"/>
</dbReference>
<keyword evidence="4 8" id="KW-0028">Amino-acid biosynthesis</keyword>
<organism evidence="10 11">
    <name type="scientific">Selenomonas montiformis</name>
    <dbReference type="NCBI Taxonomy" id="2652285"/>
    <lineage>
        <taxon>Bacteria</taxon>
        <taxon>Bacillati</taxon>
        <taxon>Bacillota</taxon>
        <taxon>Negativicutes</taxon>
        <taxon>Selenomonadales</taxon>
        <taxon>Selenomonadaceae</taxon>
        <taxon>Selenomonas</taxon>
    </lineage>
</organism>
<sequence length="257" mass="29092">MIFDSHSHTEFSGDSEMKAADALAAAESLGLGLVFTEHLDLAYPGPISFTFDPGEYWEAYAPLRGDRLRLGVEIGMWDRTCEGSRAFIDMAPFDLVIGSVHLIDGKDIYYKEAYGDEEKASFYRRYYRQMAENVRLHSFIDVMGHIDYIARYAPYDNPEVDYGTFQEEIDDVLQALIDTDTVLELNTRRLGETLALKELVPVYRRYREMGGRFLTLGSDAHTADAVGMNFAAAQDFAAALGLQIVTFRQRRMEICGE</sequence>
<dbReference type="PANTHER" id="PTHR21039:SF0">
    <property type="entry name" value="HISTIDINOL-PHOSPHATASE"/>
    <property type="match status" value="1"/>
</dbReference>
<protein>
    <recommendedName>
        <fullName evidence="3 8">Histidinol-phosphatase</fullName>
        <shortName evidence="8">HolPase</shortName>
        <ecNumber evidence="3 8">3.1.3.15</ecNumber>
    </recommendedName>
</protein>
<dbReference type="GO" id="GO:0004401">
    <property type="term" value="F:histidinol-phosphatase activity"/>
    <property type="evidence" value="ECO:0007669"/>
    <property type="project" value="UniProtKB-UniRule"/>
</dbReference>